<dbReference type="RefSeq" id="WP_156534171.1">
    <property type="nucleotide sequence ID" value="NZ_JACXXJ020000005.1"/>
</dbReference>
<proteinExistence type="predicted"/>
<comment type="caution">
    <text evidence="1">The sequence shown here is derived from an EMBL/GenBank/DDBJ whole genome shotgun (WGS) entry which is preliminary data.</text>
</comment>
<dbReference type="Proteomes" id="UP000655037">
    <property type="component" value="Unassembled WGS sequence"/>
</dbReference>
<evidence type="ECO:0000313" key="1">
    <source>
        <dbReference type="EMBL" id="MBF2716518.1"/>
    </source>
</evidence>
<protein>
    <submittedName>
        <fullName evidence="1">Uncharacterized protein</fullName>
    </submittedName>
</protein>
<sequence>MNRIGHVFSASTVAAISFGGVSQAAVEMASEDGRPQSVQAPQSVQPVVGKRLTVVPLRGLQTSDPVRQALDAQDPHSAHARKLQAAIIANPKLMRQLDGQGVDVTTIVGMVTVDDGSISVFTASA</sequence>
<reference evidence="1" key="1">
    <citation type="submission" date="2020-11" db="EMBL/GenBank/DDBJ databases">
        <title>Agrobacterium vitis strain K377 genome.</title>
        <authorList>
            <person name="Xi H."/>
        </authorList>
    </citation>
    <scope>NUCLEOTIDE SEQUENCE</scope>
    <source>
        <strain evidence="1">K377</strain>
    </source>
</reference>
<name>A0AAE2RDV5_AGRVI</name>
<accession>A0AAE2RDV5</accession>
<evidence type="ECO:0000313" key="2">
    <source>
        <dbReference type="Proteomes" id="UP000655037"/>
    </source>
</evidence>
<organism evidence="1 2">
    <name type="scientific">Agrobacterium vitis</name>
    <name type="common">Rhizobium vitis</name>
    <dbReference type="NCBI Taxonomy" id="373"/>
    <lineage>
        <taxon>Bacteria</taxon>
        <taxon>Pseudomonadati</taxon>
        <taxon>Pseudomonadota</taxon>
        <taxon>Alphaproteobacteria</taxon>
        <taxon>Hyphomicrobiales</taxon>
        <taxon>Rhizobiaceae</taxon>
        <taxon>Rhizobium/Agrobacterium group</taxon>
        <taxon>Agrobacterium</taxon>
    </lineage>
</organism>
<gene>
    <name evidence="1" type="ORF">IEI95_020115</name>
</gene>
<dbReference type="AlphaFoldDB" id="A0AAE2RDV5"/>
<dbReference type="EMBL" id="JACXXJ020000005">
    <property type="protein sequence ID" value="MBF2716518.1"/>
    <property type="molecule type" value="Genomic_DNA"/>
</dbReference>